<accession>A0A2S1SDF7</accession>
<organism evidence="2 3">
    <name type="scientific">Flavobacterium pallidum</name>
    <dbReference type="NCBI Taxonomy" id="2172098"/>
    <lineage>
        <taxon>Bacteria</taxon>
        <taxon>Pseudomonadati</taxon>
        <taxon>Bacteroidota</taxon>
        <taxon>Flavobacteriia</taxon>
        <taxon>Flavobacteriales</taxon>
        <taxon>Flavobacteriaceae</taxon>
        <taxon>Flavobacterium</taxon>
    </lineage>
</organism>
<dbReference type="EMBL" id="CP029187">
    <property type="protein sequence ID" value="AWI24427.1"/>
    <property type="molecule type" value="Genomic_DNA"/>
</dbReference>
<dbReference type="Pfam" id="PF17963">
    <property type="entry name" value="Big_9"/>
    <property type="match status" value="1"/>
</dbReference>
<evidence type="ECO:0000313" key="2">
    <source>
        <dbReference type="EMBL" id="AWI24427.1"/>
    </source>
</evidence>
<dbReference type="AlphaFoldDB" id="A0A2S1SDF7"/>
<gene>
    <name evidence="2" type="ORF">HYN49_00145</name>
</gene>
<proteinExistence type="predicted"/>
<keyword evidence="3" id="KW-1185">Reference proteome</keyword>
<dbReference type="Proteomes" id="UP000244937">
    <property type="component" value="Chromosome"/>
</dbReference>
<dbReference type="RefSeq" id="WP_108902236.1">
    <property type="nucleotide sequence ID" value="NZ_CP029187.1"/>
</dbReference>
<evidence type="ECO:0000313" key="3">
    <source>
        <dbReference type="Proteomes" id="UP000244937"/>
    </source>
</evidence>
<protein>
    <submittedName>
        <fullName evidence="2">Uncharacterized protein</fullName>
    </submittedName>
</protein>
<dbReference type="Gene3D" id="2.60.40.3440">
    <property type="match status" value="1"/>
</dbReference>
<name>A0A2S1SDF7_9FLAO</name>
<sequence length="100" mass="11382">MPVASNDTANVTETIGEIPVLANDTFGLTDHQPGIVIARLLQRNGYRKQQRNTERPDRRYDRLYPECDFNGSDSFTYTITDSNGDTHRYGERYIAPDALD</sequence>
<reference evidence="2 3" key="1">
    <citation type="submission" date="2018-05" db="EMBL/GenBank/DDBJ databases">
        <title>Genome sequencing of Flavobacterium sp. HYN0049.</title>
        <authorList>
            <person name="Yi H."/>
            <person name="Baek C."/>
        </authorList>
    </citation>
    <scope>NUCLEOTIDE SEQUENCE [LARGE SCALE GENOMIC DNA]</scope>
    <source>
        <strain evidence="2 3">HYN0049</strain>
    </source>
</reference>
<dbReference type="KEGG" id="fpal:HYN49_00145"/>
<evidence type="ECO:0000256" key="1">
    <source>
        <dbReference type="SAM" id="MobiDB-lite"/>
    </source>
</evidence>
<feature type="region of interest" description="Disordered" evidence="1">
    <location>
        <begin position="46"/>
        <end position="65"/>
    </location>
</feature>
<feature type="compositionally biased region" description="Basic and acidic residues" evidence="1">
    <location>
        <begin position="51"/>
        <end position="65"/>
    </location>
</feature>